<evidence type="ECO:0000256" key="1">
    <source>
        <dbReference type="ARBA" id="ARBA00010491"/>
    </source>
</evidence>
<evidence type="ECO:0000256" key="4">
    <source>
        <dbReference type="ARBA" id="ARBA00022729"/>
    </source>
</evidence>
<dbReference type="KEGG" id="bgok:Pr1d_43360"/>
<comment type="function">
    <text evidence="6">Catalyzes the removal of dipeptides from the N-terminus of oligopeptides.</text>
</comment>
<dbReference type="InterPro" id="IPR019500">
    <property type="entry name" value="Pep_S46"/>
</dbReference>
<dbReference type="RefSeq" id="WP_148075281.1">
    <property type="nucleotide sequence ID" value="NZ_CP042913.1"/>
</dbReference>
<dbReference type="InterPro" id="IPR009003">
    <property type="entry name" value="Peptidase_S1_PA"/>
</dbReference>
<evidence type="ECO:0000313" key="8">
    <source>
        <dbReference type="EMBL" id="QEG36996.1"/>
    </source>
</evidence>
<gene>
    <name evidence="8" type="ORF">Pr1d_43360</name>
</gene>
<dbReference type="GO" id="GO:0070009">
    <property type="term" value="F:serine-type aminopeptidase activity"/>
    <property type="evidence" value="ECO:0007669"/>
    <property type="project" value="UniProtKB-UniRule"/>
</dbReference>
<dbReference type="OrthoDB" id="9805367at2"/>
<dbReference type="EMBL" id="CP042913">
    <property type="protein sequence ID" value="QEG36996.1"/>
    <property type="molecule type" value="Genomic_DNA"/>
</dbReference>
<dbReference type="GO" id="GO:0008239">
    <property type="term" value="F:dipeptidyl-peptidase activity"/>
    <property type="evidence" value="ECO:0007669"/>
    <property type="project" value="UniProtKB-UniRule"/>
</dbReference>
<protein>
    <recommendedName>
        <fullName evidence="6">Dipeptidyl-peptidase</fullName>
        <ecNumber evidence="6">3.4.14.-</ecNumber>
    </recommendedName>
</protein>
<accession>A0A5B9QIY3</accession>
<proteinExistence type="inferred from homology"/>
<sequence precursor="true">MTRSFLNLSYVSVLACLHSAPHVQAGEGMWLFNDLPHEILKQEYDFDPTQEWADHIMLSSVRFSSGGSASFVSSNGLVITNHHVAADTLHKLSTPESNYYENGFLAAGPENELKAPDLELNQLVSIQDVTDRVNDAVADDLDAEESHKARRAAMSVIEQESLDETGLRSDVITLFGGAKYHLYRYKKYTDVRLVWAPESSAAFFGGDMDNFEFPRYNMDVTMFRVYEDGKPAKIDHYLKWSEHGAGDGEVVFVSGNPARTDRGLTTAALKTLRDNSLPSYLDYLCRMEVAIQQFCYQSPEHQRRGQDELFGIQNSRKAITGMLVGLQNPKFLAEKTTREEELLAKVRANPELEHYAEAWQEVADVQPEKRALLNGGVDFRERYYEIAKELVLMAQEDQKPSEDRLREFSDSGRESLEHELFSPATIYDDLEVAKLSSQLSMFVEQRGGDDPLVVTALDGKNPFERAAQLIGESQLNRVEYRRELAEGGVEAIKSSQDPMIQFFRSLEKEYRARRKKKESLEEIERQAYSQIEEARVAVEGTSGYPDATFTLRLSFGVVKGYEEDGRDVPPWTTFAGAFAHQAAHEAKKPWILPPSWNEAKSRIDLKTPLNFVSTADIIGGNSGSPVVNRAGEFVGIIFDGNIQSLTADYMYDDAVSRAVSVHSSGIREALRSIYNAEELADQLGK</sequence>
<keyword evidence="4 6" id="KW-0732">Signal</keyword>
<keyword evidence="5 6" id="KW-0378">Hydrolase</keyword>
<evidence type="ECO:0000256" key="2">
    <source>
        <dbReference type="ARBA" id="ARBA00022438"/>
    </source>
</evidence>
<feature type="signal peptide" evidence="6">
    <location>
        <begin position="1"/>
        <end position="25"/>
    </location>
</feature>
<dbReference type="InterPro" id="IPR015898">
    <property type="entry name" value="G-protein_gamma-like_dom"/>
</dbReference>
<feature type="chain" id="PRO_5023070237" description="Dipeptidyl-peptidase" evidence="6">
    <location>
        <begin position="26"/>
        <end position="685"/>
    </location>
</feature>
<dbReference type="SUPFAM" id="SSF50494">
    <property type="entry name" value="Trypsin-like serine proteases"/>
    <property type="match status" value="1"/>
</dbReference>
<keyword evidence="3 6" id="KW-0645">Protease</keyword>
<dbReference type="Gene3D" id="2.40.10.10">
    <property type="entry name" value="Trypsin-like serine proteases"/>
    <property type="match status" value="1"/>
</dbReference>
<evidence type="ECO:0000259" key="7">
    <source>
        <dbReference type="PROSITE" id="PS50058"/>
    </source>
</evidence>
<organism evidence="8 9">
    <name type="scientific">Bythopirellula goksoeyrii</name>
    <dbReference type="NCBI Taxonomy" id="1400387"/>
    <lineage>
        <taxon>Bacteria</taxon>
        <taxon>Pseudomonadati</taxon>
        <taxon>Planctomycetota</taxon>
        <taxon>Planctomycetia</taxon>
        <taxon>Pirellulales</taxon>
        <taxon>Lacipirellulaceae</taxon>
        <taxon>Bythopirellula</taxon>
    </lineage>
</organism>
<comment type="similarity">
    <text evidence="1 6">Belongs to the peptidase S46 family.</text>
</comment>
<name>A0A5B9QIY3_9BACT</name>
<dbReference type="EC" id="3.4.14.-" evidence="6"/>
<reference evidence="8 9" key="1">
    <citation type="submission" date="2019-08" db="EMBL/GenBank/DDBJ databases">
        <title>Deep-cultivation of Planctomycetes and their phenomic and genomic characterization uncovers novel biology.</title>
        <authorList>
            <person name="Wiegand S."/>
            <person name="Jogler M."/>
            <person name="Boedeker C."/>
            <person name="Pinto D."/>
            <person name="Vollmers J."/>
            <person name="Rivas-Marin E."/>
            <person name="Kohn T."/>
            <person name="Peeters S.H."/>
            <person name="Heuer A."/>
            <person name="Rast P."/>
            <person name="Oberbeckmann S."/>
            <person name="Bunk B."/>
            <person name="Jeske O."/>
            <person name="Meyerdierks A."/>
            <person name="Storesund J.E."/>
            <person name="Kallscheuer N."/>
            <person name="Luecker S."/>
            <person name="Lage O.M."/>
            <person name="Pohl T."/>
            <person name="Merkel B.J."/>
            <person name="Hornburger P."/>
            <person name="Mueller R.-W."/>
            <person name="Bruemmer F."/>
            <person name="Labrenz M."/>
            <person name="Spormann A.M."/>
            <person name="Op den Camp H."/>
            <person name="Overmann J."/>
            <person name="Amann R."/>
            <person name="Jetten M.S.M."/>
            <person name="Mascher T."/>
            <person name="Medema M.H."/>
            <person name="Devos D.P."/>
            <person name="Kaster A.-K."/>
            <person name="Ovreas L."/>
            <person name="Rohde M."/>
            <person name="Galperin M.Y."/>
            <person name="Jogler C."/>
        </authorList>
    </citation>
    <scope>NUCLEOTIDE SEQUENCE [LARGE SCALE GENOMIC DNA]</scope>
    <source>
        <strain evidence="8 9">Pr1d</strain>
    </source>
</reference>
<feature type="domain" description="G protein gamma" evidence="7">
    <location>
        <begin position="428"/>
        <end position="467"/>
    </location>
</feature>
<dbReference type="Pfam" id="PF10459">
    <property type="entry name" value="Peptidase_S46"/>
    <property type="match status" value="1"/>
</dbReference>
<evidence type="ECO:0000256" key="3">
    <source>
        <dbReference type="ARBA" id="ARBA00022670"/>
    </source>
</evidence>
<dbReference type="GO" id="GO:0007186">
    <property type="term" value="P:G protein-coupled receptor signaling pathway"/>
    <property type="evidence" value="ECO:0007669"/>
    <property type="project" value="InterPro"/>
</dbReference>
<dbReference type="Proteomes" id="UP000323917">
    <property type="component" value="Chromosome"/>
</dbReference>
<dbReference type="GO" id="GO:0043171">
    <property type="term" value="P:peptide catabolic process"/>
    <property type="evidence" value="ECO:0007669"/>
    <property type="project" value="UniProtKB-UniRule"/>
</dbReference>
<keyword evidence="6" id="KW-0720">Serine protease</keyword>
<dbReference type="AlphaFoldDB" id="A0A5B9QIY3"/>
<dbReference type="PANTHER" id="PTHR38469">
    <property type="entry name" value="PERIPLASMIC PEPTIDASE SUBFAMILY S1B"/>
    <property type="match status" value="1"/>
</dbReference>
<keyword evidence="9" id="KW-1185">Reference proteome</keyword>
<evidence type="ECO:0000313" key="9">
    <source>
        <dbReference type="Proteomes" id="UP000323917"/>
    </source>
</evidence>
<dbReference type="PROSITE" id="PS51257">
    <property type="entry name" value="PROKAR_LIPOPROTEIN"/>
    <property type="match status" value="1"/>
</dbReference>
<keyword evidence="2 6" id="KW-0031">Aminopeptidase</keyword>
<dbReference type="GO" id="GO:0006508">
    <property type="term" value="P:proteolysis"/>
    <property type="evidence" value="ECO:0007669"/>
    <property type="project" value="UniProtKB-KW"/>
</dbReference>
<dbReference type="InterPro" id="IPR043504">
    <property type="entry name" value="Peptidase_S1_PA_chymotrypsin"/>
</dbReference>
<dbReference type="PROSITE" id="PS50058">
    <property type="entry name" value="G_PROTEIN_GAMMA"/>
    <property type="match status" value="1"/>
</dbReference>
<dbReference type="PANTHER" id="PTHR38469:SF1">
    <property type="entry name" value="PERIPLASMIC PEPTIDASE SUBFAMILY S1B"/>
    <property type="match status" value="1"/>
</dbReference>
<evidence type="ECO:0000256" key="6">
    <source>
        <dbReference type="RuleBase" id="RU366067"/>
    </source>
</evidence>
<evidence type="ECO:0000256" key="5">
    <source>
        <dbReference type="ARBA" id="ARBA00022801"/>
    </source>
</evidence>